<reference evidence="2" key="1">
    <citation type="submission" date="2019-02" db="EMBL/GenBank/DDBJ databases">
        <authorList>
            <person name="Gruber-Vodicka R. H."/>
            <person name="Seah K. B. B."/>
        </authorList>
    </citation>
    <scope>NUCLEOTIDE SEQUENCE</scope>
    <source>
        <strain evidence="2">BECK_BZ126</strain>
    </source>
</reference>
<dbReference type="InterPro" id="IPR003961">
    <property type="entry name" value="FN3_dom"/>
</dbReference>
<evidence type="ECO:0000313" key="2">
    <source>
        <dbReference type="EMBL" id="VFK56129.1"/>
    </source>
</evidence>
<proteinExistence type="predicted"/>
<organism evidence="2">
    <name type="scientific">Candidatus Kentrum sp. TC</name>
    <dbReference type="NCBI Taxonomy" id="2126339"/>
    <lineage>
        <taxon>Bacteria</taxon>
        <taxon>Pseudomonadati</taxon>
        <taxon>Pseudomonadota</taxon>
        <taxon>Gammaproteobacteria</taxon>
        <taxon>Candidatus Kentrum</taxon>
    </lineage>
</organism>
<dbReference type="SUPFAM" id="SSF49265">
    <property type="entry name" value="Fibronectin type III"/>
    <property type="match status" value="1"/>
</dbReference>
<dbReference type="AlphaFoldDB" id="A0A450ZQM2"/>
<gene>
    <name evidence="2" type="ORF">BECKTC1821F_GA0114240_100924</name>
</gene>
<dbReference type="EMBL" id="CAADFW010000009">
    <property type="protein sequence ID" value="VFK56129.1"/>
    <property type="molecule type" value="Genomic_DNA"/>
</dbReference>
<accession>A0A450ZQM2</accession>
<evidence type="ECO:0000259" key="1">
    <source>
        <dbReference type="PROSITE" id="PS50853"/>
    </source>
</evidence>
<dbReference type="InterPro" id="IPR013783">
    <property type="entry name" value="Ig-like_fold"/>
</dbReference>
<protein>
    <recommendedName>
        <fullName evidence="1">Fibronectin type-III domain-containing protein</fullName>
    </recommendedName>
</protein>
<dbReference type="CDD" id="cd00063">
    <property type="entry name" value="FN3"/>
    <property type="match status" value="1"/>
</dbReference>
<feature type="domain" description="Fibronectin type-III" evidence="1">
    <location>
        <begin position="1"/>
        <end position="39"/>
    </location>
</feature>
<name>A0A450ZQM2_9GAMM</name>
<sequence>MDTEVTLTNQPHGIRLEFRVVAINKAGEGEPSNGVLATL</sequence>
<dbReference type="PROSITE" id="PS50853">
    <property type="entry name" value="FN3"/>
    <property type="match status" value="1"/>
</dbReference>
<dbReference type="InterPro" id="IPR036116">
    <property type="entry name" value="FN3_sf"/>
</dbReference>
<dbReference type="Gene3D" id="2.60.40.10">
    <property type="entry name" value="Immunoglobulins"/>
    <property type="match status" value="1"/>
</dbReference>